<dbReference type="EMBL" id="JBHUDC010000008">
    <property type="protein sequence ID" value="MFD1514620.1"/>
    <property type="molecule type" value="Genomic_DNA"/>
</dbReference>
<sequence>MKGANTGRRGFLKLAGATTAGVVGVPSVAAQDSTDGGWVEATSPTTKSLNDAVDTVEGPVAVGGGGDVVIRRSDGWERIVNYGPQARSRPLTGVDVTDDGKAIWFVGGSGVIGEYRVDTQTLTNYSAPKGKTSTWEDCAVVGTAGEDERLYFVNGSGELLVGVRQSSGAVKYNDVIKPGGGSTIPGIDFYEREKGHVASTSQLVSETTDGGSTWDRVGIDFAGTAFYDIASVGPKDVNVAGGNGIIYRYDGFRWTPHVVDDDRTAIRGIDRGTDYGYAAGDGGKTYERISTGQWKAMQTPVETKLFGVAHGDTYDVAVGGGGVIVERESSTDTSTASLSSASLGVKEYAEGVIEFA</sequence>
<dbReference type="InterPro" id="IPR006311">
    <property type="entry name" value="TAT_signal"/>
</dbReference>
<keyword evidence="3" id="KW-1185">Reference proteome</keyword>
<proteinExistence type="predicted"/>
<gene>
    <name evidence="2" type="ORF">ACFSBT_15170</name>
</gene>
<evidence type="ECO:0000259" key="1">
    <source>
        <dbReference type="Pfam" id="PF14870"/>
    </source>
</evidence>
<dbReference type="Proteomes" id="UP001597187">
    <property type="component" value="Unassembled WGS sequence"/>
</dbReference>
<dbReference type="RefSeq" id="WP_250874562.1">
    <property type="nucleotide sequence ID" value="NZ_JALXFV010000008.1"/>
</dbReference>
<dbReference type="Pfam" id="PF14870">
    <property type="entry name" value="PSII_BNR"/>
    <property type="match status" value="1"/>
</dbReference>
<dbReference type="PROSITE" id="PS51318">
    <property type="entry name" value="TAT"/>
    <property type="match status" value="1"/>
</dbReference>
<evidence type="ECO:0000313" key="3">
    <source>
        <dbReference type="Proteomes" id="UP001597187"/>
    </source>
</evidence>
<dbReference type="SUPFAM" id="SSF110296">
    <property type="entry name" value="Oligoxyloglucan reducing end-specific cellobiohydrolase"/>
    <property type="match status" value="1"/>
</dbReference>
<accession>A0ABD6AXJ6</accession>
<comment type="caution">
    <text evidence="2">The sequence shown here is derived from an EMBL/GenBank/DDBJ whole genome shotgun (WGS) entry which is preliminary data.</text>
</comment>
<dbReference type="AlphaFoldDB" id="A0ABD6AXJ6"/>
<dbReference type="InterPro" id="IPR028203">
    <property type="entry name" value="PSII_CF48-like_dom"/>
</dbReference>
<feature type="domain" description="Photosynthesis system II assembly factor Ycf48/Hcf136-like" evidence="1">
    <location>
        <begin position="187"/>
        <end position="299"/>
    </location>
</feature>
<name>A0ABD6AXJ6_9EURY</name>
<reference evidence="2 3" key="1">
    <citation type="journal article" date="2019" name="Int. J. Syst. Evol. Microbiol.">
        <title>The Global Catalogue of Microorganisms (GCM) 10K type strain sequencing project: providing services to taxonomists for standard genome sequencing and annotation.</title>
        <authorList>
            <consortium name="The Broad Institute Genomics Platform"/>
            <consortium name="The Broad Institute Genome Sequencing Center for Infectious Disease"/>
            <person name="Wu L."/>
            <person name="Ma J."/>
        </authorList>
    </citation>
    <scope>NUCLEOTIDE SEQUENCE [LARGE SCALE GENOMIC DNA]</scope>
    <source>
        <strain evidence="2 3">CGMCC 1.12563</strain>
    </source>
</reference>
<organism evidence="2 3">
    <name type="scientific">Halomarina rubra</name>
    <dbReference type="NCBI Taxonomy" id="2071873"/>
    <lineage>
        <taxon>Archaea</taxon>
        <taxon>Methanobacteriati</taxon>
        <taxon>Methanobacteriota</taxon>
        <taxon>Stenosarchaea group</taxon>
        <taxon>Halobacteria</taxon>
        <taxon>Halobacteriales</taxon>
        <taxon>Natronomonadaceae</taxon>
        <taxon>Halomarina</taxon>
    </lineage>
</organism>
<evidence type="ECO:0000313" key="2">
    <source>
        <dbReference type="EMBL" id="MFD1514620.1"/>
    </source>
</evidence>
<protein>
    <submittedName>
        <fullName evidence="2">WD40/YVTN/BNR-like repeat-containing protein</fullName>
    </submittedName>
</protein>